<dbReference type="Gene3D" id="2.60.40.10">
    <property type="entry name" value="Immunoglobulins"/>
    <property type="match status" value="1"/>
</dbReference>
<comment type="caution">
    <text evidence="3">The sequence shown here is derived from an EMBL/GenBank/DDBJ whole genome shotgun (WGS) entry which is preliminary data.</text>
</comment>
<dbReference type="OrthoDB" id="6120242at2759"/>
<dbReference type="Proteomes" id="UP000596742">
    <property type="component" value="Unassembled WGS sequence"/>
</dbReference>
<keyword evidence="4" id="KW-1185">Reference proteome</keyword>
<evidence type="ECO:0000313" key="4">
    <source>
        <dbReference type="Proteomes" id="UP000596742"/>
    </source>
</evidence>
<dbReference type="InterPro" id="IPR007110">
    <property type="entry name" value="Ig-like_dom"/>
</dbReference>
<dbReference type="InterPro" id="IPR003598">
    <property type="entry name" value="Ig_sub2"/>
</dbReference>
<accession>A0A8B6CXL6</accession>
<keyword evidence="1" id="KW-1133">Transmembrane helix</keyword>
<keyword evidence="1" id="KW-0812">Transmembrane</keyword>
<dbReference type="InterPro" id="IPR013783">
    <property type="entry name" value="Ig-like_fold"/>
</dbReference>
<dbReference type="PROSITE" id="PS50835">
    <property type="entry name" value="IG_LIKE"/>
    <property type="match status" value="1"/>
</dbReference>
<keyword evidence="1" id="KW-0472">Membrane</keyword>
<dbReference type="SMART" id="SM00408">
    <property type="entry name" value="IGc2"/>
    <property type="match status" value="1"/>
</dbReference>
<dbReference type="AlphaFoldDB" id="A0A8B6CXL6"/>
<proteinExistence type="predicted"/>
<protein>
    <recommendedName>
        <fullName evidence="2">Ig-like domain-containing protein</fullName>
    </recommendedName>
</protein>
<name>A0A8B6CXL6_MYTGA</name>
<gene>
    <name evidence="3" type="ORF">MGAL_10B070814</name>
</gene>
<dbReference type="EMBL" id="UYJE01002503">
    <property type="protein sequence ID" value="VDI11373.1"/>
    <property type="molecule type" value="Genomic_DNA"/>
</dbReference>
<sequence length="490" mass="56280">MKKEMKKELTKVMMVEIQSNQEKVQQNFKSEVHVSRLSARIDSDEKLEVRIFDDITRLNQGLLMRMLPVRDKLTVMEHKDLRILIATLLLVRGTCTIYLYAKEGTTAILECPMRVPVDNITWRGPPNLKTYVSGNQKAEFEHIRFIHTSQNNHHTLHILDFTTENEGLYRCSSLGGMDTFNVTMFPSGGIPDNYSYEWEHRTNADDPLRYFSSKPTIAIRLDFQNNGIYICRDSSSIGTTHKTGCQSSEYNLSVSTPPQFVSSNTDERYFDHYRLNELKLQYIADPDANYSVLKDNRAIPIEELNLNNINISVIDARIQQSIYDKLVYINGFDMYIRIYVANTLDFNNITIVLYNNIGYVNHTIEVKSAVAELKDQIAENKMFLAIIATTSLLFSVAVAFWFKLIHEDDSNYGASTTHTRQTEPQASFTNDIYGDELNYIEVAFDLRPNPQSHRLYCDDRTPYADVDLTIKVDPLPDSDSDSEVDENSQS</sequence>
<feature type="domain" description="Ig-like" evidence="2">
    <location>
        <begin position="101"/>
        <end position="183"/>
    </location>
</feature>
<dbReference type="SMART" id="SM00409">
    <property type="entry name" value="IG"/>
    <property type="match status" value="1"/>
</dbReference>
<evidence type="ECO:0000313" key="3">
    <source>
        <dbReference type="EMBL" id="VDI11373.1"/>
    </source>
</evidence>
<dbReference type="InterPro" id="IPR003599">
    <property type="entry name" value="Ig_sub"/>
</dbReference>
<dbReference type="SUPFAM" id="SSF48726">
    <property type="entry name" value="Immunoglobulin"/>
    <property type="match status" value="1"/>
</dbReference>
<evidence type="ECO:0000259" key="2">
    <source>
        <dbReference type="PROSITE" id="PS50835"/>
    </source>
</evidence>
<feature type="transmembrane region" description="Helical" evidence="1">
    <location>
        <begin position="382"/>
        <end position="402"/>
    </location>
</feature>
<reference evidence="3" key="1">
    <citation type="submission" date="2018-11" db="EMBL/GenBank/DDBJ databases">
        <authorList>
            <person name="Alioto T."/>
            <person name="Alioto T."/>
        </authorList>
    </citation>
    <scope>NUCLEOTIDE SEQUENCE</scope>
</reference>
<organism evidence="3 4">
    <name type="scientific">Mytilus galloprovincialis</name>
    <name type="common">Mediterranean mussel</name>
    <dbReference type="NCBI Taxonomy" id="29158"/>
    <lineage>
        <taxon>Eukaryota</taxon>
        <taxon>Metazoa</taxon>
        <taxon>Spiralia</taxon>
        <taxon>Lophotrochozoa</taxon>
        <taxon>Mollusca</taxon>
        <taxon>Bivalvia</taxon>
        <taxon>Autobranchia</taxon>
        <taxon>Pteriomorphia</taxon>
        <taxon>Mytilida</taxon>
        <taxon>Mytiloidea</taxon>
        <taxon>Mytilidae</taxon>
        <taxon>Mytilinae</taxon>
        <taxon>Mytilus</taxon>
    </lineage>
</organism>
<dbReference type="InterPro" id="IPR036179">
    <property type="entry name" value="Ig-like_dom_sf"/>
</dbReference>
<evidence type="ECO:0000256" key="1">
    <source>
        <dbReference type="SAM" id="Phobius"/>
    </source>
</evidence>